<evidence type="ECO:0000313" key="4">
    <source>
        <dbReference type="Proteomes" id="UP000031419"/>
    </source>
</evidence>
<dbReference type="InterPro" id="IPR036291">
    <property type="entry name" value="NAD(P)-bd_dom_sf"/>
</dbReference>
<dbReference type="InterPro" id="IPR020904">
    <property type="entry name" value="Sc_DH/Rdtase_CS"/>
</dbReference>
<accession>A0A073AV45</accession>
<comment type="similarity">
    <text evidence="1">Belongs to the short-chain dehydrogenases/reductases (SDR) family.</text>
</comment>
<dbReference type="InterPro" id="IPR002347">
    <property type="entry name" value="SDR_fam"/>
</dbReference>
<dbReference type="eggNOG" id="COG1028">
    <property type="taxonomic scope" value="Bacteria"/>
</dbReference>
<dbReference type="FunFam" id="3.40.50.720:FF:000084">
    <property type="entry name" value="Short-chain dehydrogenase reductase"/>
    <property type="match status" value="1"/>
</dbReference>
<dbReference type="Pfam" id="PF13561">
    <property type="entry name" value="adh_short_C2"/>
    <property type="match status" value="1"/>
</dbReference>
<dbReference type="CDD" id="cd05233">
    <property type="entry name" value="SDR_c"/>
    <property type="match status" value="1"/>
</dbReference>
<dbReference type="AlphaFoldDB" id="A0A073AV45"/>
<name>A0A073AV45_9PSEU</name>
<evidence type="ECO:0000256" key="1">
    <source>
        <dbReference type="ARBA" id="ARBA00006484"/>
    </source>
</evidence>
<dbReference type="PANTHER" id="PTHR43477">
    <property type="entry name" value="DIHYDROANTICAPSIN 7-DEHYDROGENASE"/>
    <property type="match status" value="1"/>
</dbReference>
<dbReference type="EMBL" id="JNVU01000037">
    <property type="protein sequence ID" value="KEI43623.1"/>
    <property type="molecule type" value="Genomic_DNA"/>
</dbReference>
<dbReference type="PRINTS" id="PR00081">
    <property type="entry name" value="GDHRDH"/>
</dbReference>
<evidence type="ECO:0000256" key="2">
    <source>
        <dbReference type="ARBA" id="ARBA00023002"/>
    </source>
</evidence>
<dbReference type="RefSeq" id="WP_029720417.1">
    <property type="nucleotide sequence ID" value="NZ_JNVU01000037.1"/>
</dbReference>
<keyword evidence="4" id="KW-1185">Reference proteome</keyword>
<dbReference type="STRING" id="28042.GU90_14920"/>
<sequence>MTQPGSSFRLDGRKAVVVGGASGLGRAAAAGLAEHGAHVVIADADASGAEKAADRIGGPGAEATWCELDVRSAGQVQQLAAEHSDAAVLVVTPGINVRKRLLDTTDEEFDRVVDVNLRGTYRLLREFGSCMAAAGRGSIIAFTSFRAQIVEPGQGLYAATKAGIVQLCRALAAELGPAGVRVNAIAPGPFETPLTEQIKADQRWYDAYAEATALKRWARPEEIAGTVVYLASDAASYVTGTVQFVEGGWTAVDGRYDPEL</sequence>
<proteinExistence type="inferred from homology"/>
<dbReference type="InterPro" id="IPR051122">
    <property type="entry name" value="SDR_DHRS6-like"/>
</dbReference>
<protein>
    <submittedName>
        <fullName evidence="3">3-oxoacyl-ACP reductase</fullName>
    </submittedName>
</protein>
<evidence type="ECO:0000313" key="3">
    <source>
        <dbReference type="EMBL" id="KEI43623.1"/>
    </source>
</evidence>
<dbReference type="GO" id="GO:0016491">
    <property type="term" value="F:oxidoreductase activity"/>
    <property type="evidence" value="ECO:0007669"/>
    <property type="project" value="UniProtKB-KW"/>
</dbReference>
<dbReference type="Proteomes" id="UP000031419">
    <property type="component" value="Unassembled WGS sequence"/>
</dbReference>
<dbReference type="Gene3D" id="3.40.50.720">
    <property type="entry name" value="NAD(P)-binding Rossmann-like Domain"/>
    <property type="match status" value="1"/>
</dbReference>
<dbReference type="SUPFAM" id="SSF51735">
    <property type="entry name" value="NAD(P)-binding Rossmann-fold domains"/>
    <property type="match status" value="1"/>
</dbReference>
<organism evidence="3 4">
    <name type="scientific">Saccharopolyspora rectivirgula</name>
    <dbReference type="NCBI Taxonomy" id="28042"/>
    <lineage>
        <taxon>Bacteria</taxon>
        <taxon>Bacillati</taxon>
        <taxon>Actinomycetota</taxon>
        <taxon>Actinomycetes</taxon>
        <taxon>Pseudonocardiales</taxon>
        <taxon>Pseudonocardiaceae</taxon>
        <taxon>Saccharopolyspora</taxon>
    </lineage>
</organism>
<comment type="caution">
    <text evidence="3">The sequence shown here is derived from an EMBL/GenBank/DDBJ whole genome shotgun (WGS) entry which is preliminary data.</text>
</comment>
<keyword evidence="2" id="KW-0560">Oxidoreductase</keyword>
<dbReference type="PROSITE" id="PS00061">
    <property type="entry name" value="ADH_SHORT"/>
    <property type="match status" value="1"/>
</dbReference>
<gene>
    <name evidence="3" type="ORF">GU90_14920</name>
</gene>
<dbReference type="PANTHER" id="PTHR43477:SF1">
    <property type="entry name" value="DIHYDROANTICAPSIN 7-DEHYDROGENASE"/>
    <property type="match status" value="1"/>
</dbReference>
<reference evidence="3 4" key="1">
    <citation type="submission" date="2014-06" db="EMBL/GenBank/DDBJ databases">
        <title>Saccharopolyspora rectivirgula DSM-43113 Genome sequencing.</title>
        <authorList>
            <person name="Barrera C."/>
            <person name="Millon L."/>
            <person name="Rognon B."/>
            <person name="Zaugg C."/>
            <person name="Monod M."/>
        </authorList>
    </citation>
    <scope>NUCLEOTIDE SEQUENCE [LARGE SCALE GENOMIC DNA]</scope>
    <source>
        <strain evidence="3 4">DSM 43113</strain>
    </source>
</reference>
<dbReference type="OrthoDB" id="286404at2"/>